<dbReference type="AlphaFoldDB" id="A0A5P3MR44"/>
<feature type="transmembrane region" description="Helical" evidence="1">
    <location>
        <begin position="144"/>
        <end position="162"/>
    </location>
</feature>
<protein>
    <submittedName>
        <fullName evidence="2">Uncharacterized protein</fullName>
    </submittedName>
</protein>
<evidence type="ECO:0000313" key="3">
    <source>
        <dbReference type="Proteomes" id="UP000325536"/>
    </source>
</evidence>
<dbReference type="EMBL" id="CP031699">
    <property type="protein sequence ID" value="QEY24063.1"/>
    <property type="molecule type" value="Genomic_DNA"/>
</dbReference>
<dbReference type="OrthoDB" id="9801622at2"/>
<keyword evidence="1" id="KW-0812">Transmembrane</keyword>
<feature type="transmembrane region" description="Helical" evidence="1">
    <location>
        <begin position="7"/>
        <end position="30"/>
    </location>
</feature>
<feature type="transmembrane region" description="Helical" evidence="1">
    <location>
        <begin position="50"/>
        <end position="80"/>
    </location>
</feature>
<organism evidence="2 3">
    <name type="scientific">Neisseria animalis</name>
    <dbReference type="NCBI Taxonomy" id="492"/>
    <lineage>
        <taxon>Bacteria</taxon>
        <taxon>Pseudomonadati</taxon>
        <taxon>Pseudomonadota</taxon>
        <taxon>Betaproteobacteria</taxon>
        <taxon>Neisseriales</taxon>
        <taxon>Neisseriaceae</taxon>
        <taxon>Neisseria</taxon>
    </lineage>
</organism>
<dbReference type="Proteomes" id="UP000325536">
    <property type="component" value="Chromosome"/>
</dbReference>
<sequence>MSVSRHFLISTLLLFVYWAAVLHIAVFAPLDLVDFLFGESGTFEIFSTCLWFLLAVVCLCGRFTVPIRLAAAAAAVLFGLREMDLHKSLSDMSFLKIHFYRSGFIPLSDKLAGIAIILFLLFLVFYLGRTFLKHLRQSPRSWQAAYGYTVLALILLAASKFADRLNAQLNKLFDITLSERSEAVIRSLEESTEMVLPVLFCIAVFLYQPESDKKSVASIGTT</sequence>
<keyword evidence="1" id="KW-0472">Membrane</keyword>
<proteinExistence type="predicted"/>
<feature type="transmembrane region" description="Helical" evidence="1">
    <location>
        <begin position="111"/>
        <end position="132"/>
    </location>
</feature>
<dbReference type="RefSeq" id="WP_123795245.1">
    <property type="nucleotide sequence ID" value="NZ_CP031699.1"/>
</dbReference>
<keyword evidence="1" id="KW-1133">Transmembrane helix</keyword>
<dbReference type="KEGG" id="naq:D0T90_05780"/>
<reference evidence="2 3" key="1">
    <citation type="submission" date="2018-08" db="EMBL/GenBank/DDBJ databases">
        <title>Neisseria animalis ATCC 49930 complete genome.</title>
        <authorList>
            <person name="Veseli I.A."/>
            <person name="Mascarenhas dos Santos A.C."/>
            <person name="Buttler R."/>
            <person name="Pombert J.-F."/>
        </authorList>
    </citation>
    <scope>NUCLEOTIDE SEQUENCE [LARGE SCALE GENOMIC DNA]</scope>
    <source>
        <strain evidence="2 3">ATCC 49930</strain>
    </source>
</reference>
<gene>
    <name evidence="2" type="ORF">D0T90_05780</name>
</gene>
<accession>A0A5P3MR44</accession>
<name>A0A5P3MR44_NEIAN</name>
<keyword evidence="3" id="KW-1185">Reference proteome</keyword>
<evidence type="ECO:0000313" key="2">
    <source>
        <dbReference type="EMBL" id="QEY24063.1"/>
    </source>
</evidence>
<evidence type="ECO:0000256" key="1">
    <source>
        <dbReference type="SAM" id="Phobius"/>
    </source>
</evidence>